<accession>A0A0F9J3N3</accession>
<evidence type="ECO:0008006" key="2">
    <source>
        <dbReference type="Google" id="ProtNLM"/>
    </source>
</evidence>
<protein>
    <recommendedName>
        <fullName evidence="2">Orc1-like AAA ATPase domain-containing protein</fullName>
    </recommendedName>
</protein>
<dbReference type="InterPro" id="IPR059206">
    <property type="entry name" value="Sll1717-like"/>
</dbReference>
<name>A0A0F9J3N3_9ZZZZ</name>
<dbReference type="AlphaFoldDB" id="A0A0F9J3N3"/>
<dbReference type="EMBL" id="LAZR01010930">
    <property type="protein sequence ID" value="KKM64289.1"/>
    <property type="molecule type" value="Genomic_DNA"/>
</dbReference>
<organism evidence="1">
    <name type="scientific">marine sediment metagenome</name>
    <dbReference type="NCBI Taxonomy" id="412755"/>
    <lineage>
        <taxon>unclassified sequences</taxon>
        <taxon>metagenomes</taxon>
        <taxon>ecological metagenomes</taxon>
    </lineage>
</organism>
<reference evidence="1" key="1">
    <citation type="journal article" date="2015" name="Nature">
        <title>Complex archaea that bridge the gap between prokaryotes and eukaryotes.</title>
        <authorList>
            <person name="Spang A."/>
            <person name="Saw J.H."/>
            <person name="Jorgensen S.L."/>
            <person name="Zaremba-Niedzwiedzka K."/>
            <person name="Martijn J."/>
            <person name="Lind A.E."/>
            <person name="van Eijk R."/>
            <person name="Schleper C."/>
            <person name="Guy L."/>
            <person name="Ettema T.J."/>
        </authorList>
    </citation>
    <scope>NUCLEOTIDE SEQUENCE</scope>
</reference>
<evidence type="ECO:0000313" key="1">
    <source>
        <dbReference type="EMBL" id="KKM64289.1"/>
    </source>
</evidence>
<gene>
    <name evidence="1" type="ORF">LCGC14_1502870</name>
</gene>
<sequence length="494" mass="57811">MDIKEWFPEFQVSAETDIDLQNYFFKLPEVQEITNSRSWLVLGRKGMGKTAIYEYLRQADTVDLNGFNTICINFSDYPWPAHQLYKEALAGELSAYQKSWRYLFFVKALSQLIEINEKQGVNLNKEMKWAKSYIEKVYGSPDPSLRDVIFSKIGRLSSIKGPGVEVDDFSLDVGEVSFEEIADNKQLQSQLRSNAFTLLNYFEKIFKDNCGQTKILIALDQLDENWLEGEIDEYSKVLINLVNVCRNISLDPNVSKNLKVVPFLRTDIYHSLRFNDKNKLFQDSAIVISWDSDSLDDMYFERVKKYAPSGLDIKQDKKSGNLFEFVFARQGTPAFKYITRRSFFRPRDIIVYFNKIRECHIENNSGLYTSSELYDADREASISVYNEIIDEWSNQFPEIERLLSVLQTIQVETFKYSDFSEKYSSEFPGFTDGKKREHLEFLFDNSIVGQKKQGRWEYMCSTPNLKMNVEKEFRTHHALKYRLHLLESRPNQSV</sequence>
<dbReference type="NCBIfam" id="NF047389">
    <property type="entry name" value="ATPase_Sll1717"/>
    <property type="match status" value="1"/>
</dbReference>
<proteinExistence type="predicted"/>
<comment type="caution">
    <text evidence="1">The sequence shown here is derived from an EMBL/GenBank/DDBJ whole genome shotgun (WGS) entry which is preliminary data.</text>
</comment>